<dbReference type="GO" id="GO:0051301">
    <property type="term" value="P:cell division"/>
    <property type="evidence" value="ECO:0007669"/>
    <property type="project" value="TreeGrafter"/>
</dbReference>
<dbReference type="AlphaFoldDB" id="A0A382TMZ5"/>
<dbReference type="InterPro" id="IPR003008">
    <property type="entry name" value="Tubulin_FtsZ_GTPase"/>
</dbReference>
<dbReference type="SMART" id="SM00864">
    <property type="entry name" value="Tubulin"/>
    <property type="match status" value="1"/>
</dbReference>
<dbReference type="InterPro" id="IPR045061">
    <property type="entry name" value="FtsZ/CetZ"/>
</dbReference>
<protein>
    <recommendedName>
        <fullName evidence="3">Tubulin/FtsZ GTPase domain-containing protein</fullName>
    </recommendedName>
</protein>
<feature type="domain" description="Tubulin/FtsZ GTPase" evidence="3">
    <location>
        <begin position="13"/>
        <end position="135"/>
    </location>
</feature>
<evidence type="ECO:0000256" key="2">
    <source>
        <dbReference type="ARBA" id="ARBA00023134"/>
    </source>
</evidence>
<keyword evidence="2" id="KW-0342">GTP-binding</keyword>
<dbReference type="PROSITE" id="PS01135">
    <property type="entry name" value="FTSZ_2"/>
    <property type="match status" value="1"/>
</dbReference>
<gene>
    <name evidence="4" type="ORF">METZ01_LOCUS375741</name>
</gene>
<keyword evidence="1" id="KW-0547">Nucleotide-binding</keyword>
<dbReference type="Gene3D" id="3.40.50.1440">
    <property type="entry name" value="Tubulin/FtsZ, GTPase domain"/>
    <property type="match status" value="1"/>
</dbReference>
<dbReference type="SUPFAM" id="SSF52490">
    <property type="entry name" value="Tubulin nucleotide-binding domain-like"/>
    <property type="match status" value="1"/>
</dbReference>
<dbReference type="InterPro" id="IPR020805">
    <property type="entry name" value="Cell_div_FtsZ_CS"/>
</dbReference>
<sequence>MTFEIIDFDQAASIKVVGVGGAGGNAINRMVASGMHGVEFISVNTDNQDLEMSAADVTLCIGESITRGLGAGAKPEIARQAVEEDRDKVAELLTDTDLVFITAGMGGGTGTGAAPVVAQIAKEQGALAVGIVTEP</sequence>
<dbReference type="PANTHER" id="PTHR30314:SF3">
    <property type="entry name" value="MITOCHONDRIAL DIVISION PROTEIN FSZA"/>
    <property type="match status" value="1"/>
</dbReference>
<dbReference type="PRINTS" id="PR00423">
    <property type="entry name" value="CELLDVISFTSZ"/>
</dbReference>
<feature type="non-terminal residue" evidence="4">
    <location>
        <position position="135"/>
    </location>
</feature>
<evidence type="ECO:0000313" key="4">
    <source>
        <dbReference type="EMBL" id="SVD22887.1"/>
    </source>
</evidence>
<organism evidence="4">
    <name type="scientific">marine metagenome</name>
    <dbReference type="NCBI Taxonomy" id="408172"/>
    <lineage>
        <taxon>unclassified sequences</taxon>
        <taxon>metagenomes</taxon>
        <taxon>ecological metagenomes</taxon>
    </lineage>
</organism>
<accession>A0A382TMZ5</accession>
<dbReference type="GO" id="GO:0003924">
    <property type="term" value="F:GTPase activity"/>
    <property type="evidence" value="ECO:0007669"/>
    <property type="project" value="InterPro"/>
</dbReference>
<evidence type="ECO:0000256" key="1">
    <source>
        <dbReference type="ARBA" id="ARBA00022741"/>
    </source>
</evidence>
<evidence type="ECO:0000259" key="3">
    <source>
        <dbReference type="SMART" id="SM00864"/>
    </source>
</evidence>
<dbReference type="Pfam" id="PF00091">
    <property type="entry name" value="Tubulin"/>
    <property type="match status" value="1"/>
</dbReference>
<reference evidence="4" key="1">
    <citation type="submission" date="2018-05" db="EMBL/GenBank/DDBJ databases">
        <authorList>
            <person name="Lanie J.A."/>
            <person name="Ng W.-L."/>
            <person name="Kazmierczak K.M."/>
            <person name="Andrzejewski T.M."/>
            <person name="Davidsen T.M."/>
            <person name="Wayne K.J."/>
            <person name="Tettelin H."/>
            <person name="Glass J.I."/>
            <person name="Rusch D."/>
            <person name="Podicherti R."/>
            <person name="Tsui H.-C.T."/>
            <person name="Winkler M.E."/>
        </authorList>
    </citation>
    <scope>NUCLEOTIDE SEQUENCE</scope>
</reference>
<proteinExistence type="predicted"/>
<dbReference type="GO" id="GO:0032153">
    <property type="term" value="C:cell division site"/>
    <property type="evidence" value="ECO:0007669"/>
    <property type="project" value="TreeGrafter"/>
</dbReference>
<name>A0A382TMZ5_9ZZZZ</name>
<dbReference type="InterPro" id="IPR036525">
    <property type="entry name" value="Tubulin/FtsZ_GTPase_sf"/>
</dbReference>
<dbReference type="EMBL" id="UINC01137506">
    <property type="protein sequence ID" value="SVD22887.1"/>
    <property type="molecule type" value="Genomic_DNA"/>
</dbReference>
<dbReference type="GO" id="GO:0005525">
    <property type="term" value="F:GTP binding"/>
    <property type="evidence" value="ECO:0007669"/>
    <property type="project" value="UniProtKB-KW"/>
</dbReference>
<dbReference type="PANTHER" id="PTHR30314">
    <property type="entry name" value="CELL DIVISION PROTEIN FTSZ-RELATED"/>
    <property type="match status" value="1"/>
</dbReference>
<dbReference type="GO" id="GO:0005737">
    <property type="term" value="C:cytoplasm"/>
    <property type="evidence" value="ECO:0007669"/>
    <property type="project" value="TreeGrafter"/>
</dbReference>